<protein>
    <recommendedName>
        <fullName evidence="2">histidine kinase</fullName>
        <ecNumber evidence="2">2.7.13.3</ecNumber>
    </recommendedName>
</protein>
<dbReference type="PANTHER" id="PTHR45569">
    <property type="entry name" value="SENSOR PROTEIN KDPD"/>
    <property type="match status" value="1"/>
</dbReference>
<feature type="domain" description="Signal transduction histidine kinase dimerisation/phosphoacceptor" evidence="4">
    <location>
        <begin position="352"/>
        <end position="420"/>
    </location>
</feature>
<organism evidence="5 6">
    <name type="scientific">Cyclobacterium qasimii M12-11B</name>
    <dbReference type="NCBI Taxonomy" id="641524"/>
    <lineage>
        <taxon>Bacteria</taxon>
        <taxon>Pseudomonadati</taxon>
        <taxon>Bacteroidota</taxon>
        <taxon>Cytophagia</taxon>
        <taxon>Cytophagales</taxon>
        <taxon>Cyclobacteriaceae</taxon>
        <taxon>Cyclobacterium</taxon>
    </lineage>
</organism>
<keyword evidence="3" id="KW-1133">Transmembrane helix</keyword>
<dbReference type="Gene3D" id="1.10.287.130">
    <property type="match status" value="1"/>
</dbReference>
<name>S7WPH0_9BACT</name>
<dbReference type="InterPro" id="IPR003661">
    <property type="entry name" value="HisK_dim/P_dom"/>
</dbReference>
<dbReference type="EC" id="2.7.13.3" evidence="2"/>
<evidence type="ECO:0000256" key="1">
    <source>
        <dbReference type="ARBA" id="ARBA00000085"/>
    </source>
</evidence>
<keyword evidence="3" id="KW-0812">Transmembrane</keyword>
<dbReference type="STRING" id="641524.ADICYQ_4987"/>
<dbReference type="SUPFAM" id="SSF47384">
    <property type="entry name" value="Homodimeric domain of signal transducing histidine kinase"/>
    <property type="match status" value="1"/>
</dbReference>
<evidence type="ECO:0000259" key="4">
    <source>
        <dbReference type="SMART" id="SM00388"/>
    </source>
</evidence>
<proteinExistence type="predicted"/>
<dbReference type="EMBL" id="ATNM01000163">
    <property type="protein sequence ID" value="EPR66043.1"/>
    <property type="molecule type" value="Genomic_DNA"/>
</dbReference>
<comment type="caution">
    <text evidence="5">The sequence shown here is derived from an EMBL/GenBank/DDBJ whole genome shotgun (WGS) entry which is preliminary data.</text>
</comment>
<comment type="catalytic activity">
    <reaction evidence="1">
        <text>ATP + protein L-histidine = ADP + protein N-phospho-L-histidine.</text>
        <dbReference type="EC" id="2.7.13.3"/>
    </reaction>
</comment>
<dbReference type="GO" id="GO:0005886">
    <property type="term" value="C:plasma membrane"/>
    <property type="evidence" value="ECO:0007669"/>
    <property type="project" value="TreeGrafter"/>
</dbReference>
<evidence type="ECO:0000313" key="5">
    <source>
        <dbReference type="EMBL" id="EPR66043.1"/>
    </source>
</evidence>
<feature type="transmembrane region" description="Helical" evidence="3">
    <location>
        <begin position="298"/>
        <end position="318"/>
    </location>
</feature>
<dbReference type="Proteomes" id="UP000014974">
    <property type="component" value="Unassembled WGS sequence"/>
</dbReference>
<keyword evidence="5" id="KW-0808">Transferase</keyword>
<sequence>MIATVLVVFSLKELKSFNIKTVETSLVTVNKSSHEALKQWVRFRQNTIKGLSKNNFLVQNTSEILLLEQDSASLISSPITSDLREFFQPILSTNEDLGVFLIAPNYVSVFSMRNANTGSLNLMAKENKYLLDKVLLDGETVLIPPIKSDVALDSKYSDEKWHTMFLVTPIINQGNIIAAFSIRLDTKKDFSRILELGRIGETGESYGFNRFGKTVTTSRFEEQLNHTEDLEDVKADSSKSGFTHDLELCKGYALNEIKDQRGKDVYEVCIWDDELNIGITTKIDRAEALKGYLFMRNILIFIILALFTVGFIMINIIINLRQNKENVLVSVKNDLEITVKERTKELQHTIKTKDKFFSILAHDLRSPFSGLLVLLDLLLKNPEHFSETEKTNMLQEIHNSSSQLYKLLENLLSWSRSQTEAIVLNPENVSVWDLIDVNYSLQTQNAKSKK</sequence>
<dbReference type="CDD" id="cd00082">
    <property type="entry name" value="HisKA"/>
    <property type="match status" value="1"/>
</dbReference>
<keyword evidence="3" id="KW-0472">Membrane</keyword>
<gene>
    <name evidence="5" type="ORF">ADICYQ_4987</name>
</gene>
<reference evidence="5 6" key="1">
    <citation type="journal article" date="2013" name="Genome Announc.">
        <title>Draft Genome Sequence of Cyclobacterium qasimii Strain M12-11BT, Isolated from Arctic Marine Sediment.</title>
        <authorList>
            <person name="Shivaji S."/>
            <person name="Ara S."/>
            <person name="Singh A."/>
            <person name="Kumar Pinnaka A."/>
        </authorList>
    </citation>
    <scope>NUCLEOTIDE SEQUENCE [LARGE SCALE GENOMIC DNA]</scope>
    <source>
        <strain evidence="5 6">M12-11B</strain>
    </source>
</reference>
<dbReference type="InterPro" id="IPR052023">
    <property type="entry name" value="Histidine_kinase_KdpD"/>
</dbReference>
<dbReference type="InterPro" id="IPR036097">
    <property type="entry name" value="HisK_dim/P_sf"/>
</dbReference>
<accession>S7WPH0</accession>
<evidence type="ECO:0000256" key="3">
    <source>
        <dbReference type="SAM" id="Phobius"/>
    </source>
</evidence>
<dbReference type="GO" id="GO:0000155">
    <property type="term" value="F:phosphorelay sensor kinase activity"/>
    <property type="evidence" value="ECO:0007669"/>
    <property type="project" value="InterPro"/>
</dbReference>
<evidence type="ECO:0000256" key="2">
    <source>
        <dbReference type="ARBA" id="ARBA00012438"/>
    </source>
</evidence>
<dbReference type="Pfam" id="PF00512">
    <property type="entry name" value="HisKA"/>
    <property type="match status" value="1"/>
</dbReference>
<dbReference type="AlphaFoldDB" id="S7WPH0"/>
<dbReference type="eggNOG" id="COG2205">
    <property type="taxonomic scope" value="Bacteria"/>
</dbReference>
<keyword evidence="5" id="KW-0418">Kinase</keyword>
<evidence type="ECO:0000313" key="6">
    <source>
        <dbReference type="Proteomes" id="UP000014974"/>
    </source>
</evidence>
<dbReference type="SMART" id="SM00388">
    <property type="entry name" value="HisKA"/>
    <property type="match status" value="1"/>
</dbReference>
<dbReference type="PANTHER" id="PTHR45569:SF1">
    <property type="entry name" value="SENSOR PROTEIN KDPD"/>
    <property type="match status" value="1"/>
</dbReference>